<evidence type="ECO:0000313" key="11">
    <source>
        <dbReference type="EMBL" id="CAB5048797.1"/>
    </source>
</evidence>
<name>A0A6J7MXN2_9ZZZZ</name>
<dbReference type="Pfam" id="PF13416">
    <property type="entry name" value="SBP_bac_8"/>
    <property type="match status" value="1"/>
</dbReference>
<keyword evidence="3" id="KW-0732">Signal</keyword>
<proteinExistence type="inferred from homology"/>
<dbReference type="EMBL" id="CAFBMY010000093">
    <property type="protein sequence ID" value="CAB4927259.1"/>
    <property type="molecule type" value="Genomic_DNA"/>
</dbReference>
<accession>A0A6J7MXN2</accession>
<dbReference type="GO" id="GO:1901982">
    <property type="term" value="F:maltose binding"/>
    <property type="evidence" value="ECO:0007669"/>
    <property type="project" value="TreeGrafter"/>
</dbReference>
<keyword evidence="2" id="KW-0813">Transport</keyword>
<dbReference type="GO" id="GO:0055052">
    <property type="term" value="C:ATP-binding cassette (ABC) transporter complex, substrate-binding subunit-containing"/>
    <property type="evidence" value="ECO:0007669"/>
    <property type="project" value="TreeGrafter"/>
</dbReference>
<evidence type="ECO:0000313" key="5">
    <source>
        <dbReference type="EMBL" id="CAB4710456.1"/>
    </source>
</evidence>
<dbReference type="EMBL" id="CAFABI010000118">
    <property type="protein sequence ID" value="CAB4831751.1"/>
    <property type="molecule type" value="Genomic_DNA"/>
</dbReference>
<dbReference type="EMBL" id="CAFAZX010000041">
    <property type="protein sequence ID" value="CAB4843254.1"/>
    <property type="molecule type" value="Genomic_DNA"/>
</dbReference>
<dbReference type="GO" id="GO:0015768">
    <property type="term" value="P:maltose transport"/>
    <property type="evidence" value="ECO:0007669"/>
    <property type="project" value="TreeGrafter"/>
</dbReference>
<dbReference type="PANTHER" id="PTHR30061">
    <property type="entry name" value="MALTOSE-BINDING PERIPLASMIC PROTEIN"/>
    <property type="match status" value="1"/>
</dbReference>
<dbReference type="EMBL" id="CAEZYB010000114">
    <property type="protein sequence ID" value="CAB4710456.1"/>
    <property type="molecule type" value="Genomic_DNA"/>
</dbReference>
<evidence type="ECO:0000313" key="4">
    <source>
        <dbReference type="EMBL" id="CAB4653283.1"/>
    </source>
</evidence>
<dbReference type="InterPro" id="IPR006059">
    <property type="entry name" value="SBP"/>
</dbReference>
<dbReference type="EMBL" id="CAFBOJ010000119">
    <property type="protein sequence ID" value="CAB4985781.1"/>
    <property type="molecule type" value="Genomic_DNA"/>
</dbReference>
<evidence type="ECO:0000313" key="12">
    <source>
        <dbReference type="EMBL" id="CAB5073784.1"/>
    </source>
</evidence>
<gene>
    <name evidence="4" type="ORF">UFOPK2254_00285</name>
    <name evidence="5" type="ORF">UFOPK2646_00948</name>
    <name evidence="6" type="ORF">UFOPK2907_01333</name>
    <name evidence="7" type="ORF">UFOPK3197_00973</name>
    <name evidence="8" type="ORF">UFOPK3241_00818</name>
    <name evidence="9" type="ORF">UFOPK3707_00666</name>
    <name evidence="10" type="ORF">UFOPK3937_01007</name>
    <name evidence="11" type="ORF">UFOPK4265_00452</name>
    <name evidence="12" type="ORF">UFOPK4401_00505</name>
</gene>
<dbReference type="Gene3D" id="3.40.190.10">
    <property type="entry name" value="Periplasmic binding protein-like II"/>
    <property type="match status" value="2"/>
</dbReference>
<evidence type="ECO:0000256" key="3">
    <source>
        <dbReference type="ARBA" id="ARBA00022729"/>
    </source>
</evidence>
<evidence type="ECO:0000256" key="1">
    <source>
        <dbReference type="ARBA" id="ARBA00008520"/>
    </source>
</evidence>
<comment type="similarity">
    <text evidence="1">Belongs to the bacterial solute-binding protein 1 family.</text>
</comment>
<dbReference type="SUPFAM" id="SSF53850">
    <property type="entry name" value="Periplasmic binding protein-like II"/>
    <property type="match status" value="1"/>
</dbReference>
<dbReference type="PANTHER" id="PTHR30061:SF50">
    <property type="entry name" value="MALTOSE_MALTODEXTRIN-BINDING PERIPLASMIC PROTEIN"/>
    <property type="match status" value="1"/>
</dbReference>
<organism evidence="10">
    <name type="scientific">freshwater metagenome</name>
    <dbReference type="NCBI Taxonomy" id="449393"/>
    <lineage>
        <taxon>unclassified sequences</taxon>
        <taxon>metagenomes</taxon>
        <taxon>ecological metagenomes</taxon>
    </lineage>
</organism>
<reference evidence="10" key="1">
    <citation type="submission" date="2020-05" db="EMBL/GenBank/DDBJ databases">
        <authorList>
            <person name="Chiriac C."/>
            <person name="Salcher M."/>
            <person name="Ghai R."/>
            <person name="Kavagutti S V."/>
        </authorList>
    </citation>
    <scope>NUCLEOTIDE SEQUENCE</scope>
</reference>
<dbReference type="EMBL" id="CAFBQK010000040">
    <property type="protein sequence ID" value="CAB5048797.1"/>
    <property type="molecule type" value="Genomic_DNA"/>
</dbReference>
<evidence type="ECO:0000313" key="9">
    <source>
        <dbReference type="EMBL" id="CAB4927259.1"/>
    </source>
</evidence>
<dbReference type="EMBL" id="CAFBRB010000038">
    <property type="protein sequence ID" value="CAB5073784.1"/>
    <property type="molecule type" value="Genomic_DNA"/>
</dbReference>
<evidence type="ECO:0000313" key="10">
    <source>
        <dbReference type="EMBL" id="CAB4985781.1"/>
    </source>
</evidence>
<protein>
    <submittedName>
        <fullName evidence="10">Unannotated protein</fullName>
    </submittedName>
</protein>
<dbReference type="EMBL" id="CAEZWO010000017">
    <property type="protein sequence ID" value="CAB4653283.1"/>
    <property type="molecule type" value="Genomic_DNA"/>
</dbReference>
<evidence type="ECO:0000256" key="2">
    <source>
        <dbReference type="ARBA" id="ARBA00022448"/>
    </source>
</evidence>
<evidence type="ECO:0000313" key="8">
    <source>
        <dbReference type="EMBL" id="CAB4843254.1"/>
    </source>
</evidence>
<sequence>MNRKRLGLFGVIASAALAITATVVPAAHAASEILIWADETRGPHLTTLFAANPNVIPGSTIKVVSFSSYDALGDALDKYTGSAGPDIFIGGNDWVTKLAKSGKLAPVTLTASQKSKFAATNFFDLTYKKKIYGVPVDINNVAMVYNTKLVTTAPKTYGDMVDFYKANKVSKGLKAGLCFTGGGMAWGGLSGLSALGADPYFMRAKGVPDVYKGFNGTTFGNNVKKYLLDANGKSNGFFPATDTGCADNFKAGLVPYATLGNWEWKKYADLGFTMNFMPVPGVVAGTYGHMFGSVNGAFLTTNAEKHGVAVAAKSLLTGYFASAAGQIAYEAIELRPPANLDAQASASVSEAQKNMANAATLAGIPQIGAFLGSNAGGANYWDSSGGYWTAVLVQGKDAVVEGKKLAAMWKKNVAVGKADL</sequence>
<evidence type="ECO:0000313" key="7">
    <source>
        <dbReference type="EMBL" id="CAB4831751.1"/>
    </source>
</evidence>
<dbReference type="AlphaFoldDB" id="A0A6J7MXN2"/>
<dbReference type="GO" id="GO:0042956">
    <property type="term" value="P:maltodextrin transmembrane transport"/>
    <property type="evidence" value="ECO:0007669"/>
    <property type="project" value="TreeGrafter"/>
</dbReference>
<evidence type="ECO:0000313" key="6">
    <source>
        <dbReference type="EMBL" id="CAB4783736.1"/>
    </source>
</evidence>
<dbReference type="EMBL" id="CAEZZR010000159">
    <property type="protein sequence ID" value="CAB4783736.1"/>
    <property type="molecule type" value="Genomic_DNA"/>
</dbReference>